<evidence type="ECO:0000256" key="8">
    <source>
        <dbReference type="ARBA" id="ARBA00023170"/>
    </source>
</evidence>
<evidence type="ECO:0000256" key="3">
    <source>
        <dbReference type="ARBA" id="ARBA00022448"/>
    </source>
</evidence>
<dbReference type="GeneID" id="106815643"/>
<reference evidence="14" key="1">
    <citation type="submission" date="2025-08" db="UniProtKB">
        <authorList>
            <consortium name="RefSeq"/>
        </authorList>
    </citation>
    <scope>IDENTIFICATION</scope>
</reference>
<keyword evidence="6" id="KW-0406">Ion transport</keyword>
<evidence type="ECO:0000256" key="10">
    <source>
        <dbReference type="ARBA" id="ARBA00023286"/>
    </source>
</evidence>
<dbReference type="PANTHER" id="PTHR18966">
    <property type="entry name" value="IONOTROPIC GLUTAMATE RECEPTOR"/>
    <property type="match status" value="1"/>
</dbReference>
<proteinExistence type="inferred from homology"/>
<evidence type="ECO:0000259" key="12">
    <source>
        <dbReference type="SMART" id="SM00079"/>
    </source>
</evidence>
<comment type="similarity">
    <text evidence="2">Belongs to the glutamate-gated ion channel (TC 1.A.10.1) family.</text>
</comment>
<keyword evidence="9" id="KW-0325">Glycoprotein</keyword>
<keyword evidence="7" id="KW-0472">Membrane</keyword>
<evidence type="ECO:0000256" key="4">
    <source>
        <dbReference type="ARBA" id="ARBA00022692"/>
    </source>
</evidence>
<evidence type="ECO:0000313" key="13">
    <source>
        <dbReference type="Proteomes" id="UP000695022"/>
    </source>
</evidence>
<keyword evidence="8" id="KW-0675">Receptor</keyword>
<dbReference type="Gene3D" id="3.40.190.10">
    <property type="entry name" value="Periplasmic binding protein-like II"/>
    <property type="match status" value="2"/>
</dbReference>
<evidence type="ECO:0000256" key="6">
    <source>
        <dbReference type="ARBA" id="ARBA00023065"/>
    </source>
</evidence>
<organism evidence="13 14">
    <name type="scientific">Priapulus caudatus</name>
    <name type="common">Priapulid worm</name>
    <dbReference type="NCBI Taxonomy" id="37621"/>
    <lineage>
        <taxon>Eukaryota</taxon>
        <taxon>Metazoa</taxon>
        <taxon>Ecdysozoa</taxon>
        <taxon>Scalidophora</taxon>
        <taxon>Priapulida</taxon>
        <taxon>Priapulimorpha</taxon>
        <taxon>Priapulimorphida</taxon>
        <taxon>Priapulidae</taxon>
        <taxon>Priapulus</taxon>
    </lineage>
</organism>
<keyword evidence="10" id="KW-1071">Ligand-gated ion channel</keyword>
<evidence type="ECO:0000256" key="1">
    <source>
        <dbReference type="ARBA" id="ARBA00004141"/>
    </source>
</evidence>
<keyword evidence="13" id="KW-1185">Reference proteome</keyword>
<sequence>MIADDEYSSTSRAQRINRLINPTHYDPAFKFGTIPFGSTEENIKANQPYMYRYMQQYNTDTLAAGVKQVKEGKLHAFVYDAMALQYLVGQDNDCRLLQVGSWFAMTGYGIAFPKNSKFIKKINRQVLAYRESGMLERLQRFWFMGDCKRQDQEKEVSTENFH</sequence>
<evidence type="ECO:0000256" key="7">
    <source>
        <dbReference type="ARBA" id="ARBA00023136"/>
    </source>
</evidence>
<evidence type="ECO:0000256" key="5">
    <source>
        <dbReference type="ARBA" id="ARBA00022989"/>
    </source>
</evidence>
<dbReference type="InterPro" id="IPR001320">
    <property type="entry name" value="Iontro_rcpt_C"/>
</dbReference>
<feature type="domain" description="Ionotropic glutamate receptor C-terminal" evidence="12">
    <location>
        <begin position="6"/>
        <end position="145"/>
    </location>
</feature>
<keyword evidence="4" id="KW-0812">Transmembrane</keyword>
<dbReference type="SUPFAM" id="SSF53850">
    <property type="entry name" value="Periplasmic binding protein-like II"/>
    <property type="match status" value="1"/>
</dbReference>
<protein>
    <submittedName>
        <fullName evidence="14">Glutamate receptor ionotropic, NMDA 2A-like</fullName>
    </submittedName>
</protein>
<evidence type="ECO:0000256" key="2">
    <source>
        <dbReference type="ARBA" id="ARBA00008685"/>
    </source>
</evidence>
<dbReference type="SMART" id="SM00079">
    <property type="entry name" value="PBPe"/>
    <property type="match status" value="1"/>
</dbReference>
<dbReference type="RefSeq" id="XP_014675620.1">
    <property type="nucleotide sequence ID" value="XM_014820134.1"/>
</dbReference>
<keyword evidence="3" id="KW-0813">Transport</keyword>
<accession>A0ABM1ETU9</accession>
<name>A0ABM1ETU9_PRICU</name>
<comment type="subcellular location">
    <subcellularLocation>
        <location evidence="1">Membrane</location>
        <topology evidence="1">Multi-pass membrane protein</topology>
    </subcellularLocation>
</comment>
<evidence type="ECO:0000256" key="9">
    <source>
        <dbReference type="ARBA" id="ARBA00023180"/>
    </source>
</evidence>
<evidence type="ECO:0000313" key="14">
    <source>
        <dbReference type="RefSeq" id="XP_014675620.1"/>
    </source>
</evidence>
<keyword evidence="5" id="KW-1133">Transmembrane helix</keyword>
<dbReference type="Proteomes" id="UP000695022">
    <property type="component" value="Unplaced"/>
</dbReference>
<gene>
    <name evidence="14" type="primary">LOC106815643</name>
</gene>
<keyword evidence="11" id="KW-0407">Ion channel</keyword>
<dbReference type="InterPro" id="IPR015683">
    <property type="entry name" value="Ionotropic_Glu_rcpt"/>
</dbReference>
<evidence type="ECO:0000256" key="11">
    <source>
        <dbReference type="ARBA" id="ARBA00023303"/>
    </source>
</evidence>